<evidence type="ECO:0000313" key="13">
    <source>
        <dbReference type="Proteomes" id="UP001066276"/>
    </source>
</evidence>
<dbReference type="EC" id="3.1.3.16" evidence="9"/>
<comment type="catalytic activity">
    <reaction evidence="6 9">
        <text>O-phospho-L-seryl-[protein] + H2O = L-seryl-[protein] + phosphate</text>
        <dbReference type="Rhea" id="RHEA:20629"/>
        <dbReference type="Rhea" id="RHEA-COMP:9863"/>
        <dbReference type="Rhea" id="RHEA-COMP:11604"/>
        <dbReference type="ChEBI" id="CHEBI:15377"/>
        <dbReference type="ChEBI" id="CHEBI:29999"/>
        <dbReference type="ChEBI" id="CHEBI:43474"/>
        <dbReference type="ChEBI" id="CHEBI:83421"/>
        <dbReference type="EC" id="3.1.3.16"/>
    </reaction>
</comment>
<dbReference type="Pfam" id="PF00782">
    <property type="entry name" value="DSPc"/>
    <property type="match status" value="1"/>
</dbReference>
<evidence type="ECO:0000313" key="12">
    <source>
        <dbReference type="EMBL" id="KAJ1144467.1"/>
    </source>
</evidence>
<dbReference type="PANTHER" id="PTHR45682">
    <property type="entry name" value="AGAP008228-PA"/>
    <property type="match status" value="1"/>
</dbReference>
<dbReference type="GO" id="GO:0005737">
    <property type="term" value="C:cytoplasm"/>
    <property type="evidence" value="ECO:0007669"/>
    <property type="project" value="UniProtKB-SubCell"/>
</dbReference>
<dbReference type="GO" id="GO:0033549">
    <property type="term" value="F:MAP kinase phosphatase activity"/>
    <property type="evidence" value="ECO:0007669"/>
    <property type="project" value="TreeGrafter"/>
</dbReference>
<comment type="caution">
    <text evidence="12">The sequence shown here is derived from an EMBL/GenBank/DDBJ whole genome shotgun (WGS) entry which is preliminary data.</text>
</comment>
<sequence>MLAGPWHGDVSQGVAAINCRYTLDGGMDDEGDVDSAGSEKGSRPTVKDIEQLLATGRRSCNHVDEVWPSLFLGDLVTAHNRYLLWKMGITHVLNAAHGKFFSQGSHEYYGTTIEYHGVPANDLPDFDISKYFYSAAEFIDKALNTTGARILVHCAVGISRSATLVLAYLMIRHHLRLEQAIRAVAEHRWMWPNRGFLEQLLRLDAELAPPGK</sequence>
<dbReference type="Gene3D" id="3.90.190.10">
    <property type="entry name" value="Protein tyrosine phosphatase superfamily"/>
    <property type="match status" value="1"/>
</dbReference>
<dbReference type="SMART" id="SM00404">
    <property type="entry name" value="PTPc_motif"/>
    <property type="match status" value="1"/>
</dbReference>
<comment type="catalytic activity">
    <reaction evidence="7 9">
        <text>O-phospho-L-threonyl-[protein] + H2O = L-threonyl-[protein] + phosphate</text>
        <dbReference type="Rhea" id="RHEA:47004"/>
        <dbReference type="Rhea" id="RHEA-COMP:11060"/>
        <dbReference type="Rhea" id="RHEA-COMP:11605"/>
        <dbReference type="ChEBI" id="CHEBI:15377"/>
        <dbReference type="ChEBI" id="CHEBI:30013"/>
        <dbReference type="ChEBI" id="CHEBI:43474"/>
        <dbReference type="ChEBI" id="CHEBI:61977"/>
        <dbReference type="EC" id="3.1.3.16"/>
    </reaction>
</comment>
<dbReference type="InterPro" id="IPR020405">
    <property type="entry name" value="Atypical_DUSP_subfamA"/>
</dbReference>
<keyword evidence="5 9" id="KW-0904">Protein phosphatase</keyword>
<evidence type="ECO:0000256" key="3">
    <source>
        <dbReference type="ARBA" id="ARBA00022490"/>
    </source>
</evidence>
<dbReference type="EC" id="3.1.3.48" evidence="9"/>
<evidence type="ECO:0000256" key="2">
    <source>
        <dbReference type="ARBA" id="ARBA00008601"/>
    </source>
</evidence>
<proteinExistence type="inferred from homology"/>
<dbReference type="AlphaFoldDB" id="A0AAV7QYH4"/>
<dbReference type="PROSITE" id="PS50056">
    <property type="entry name" value="TYR_PHOSPHATASE_2"/>
    <property type="match status" value="1"/>
</dbReference>
<dbReference type="GO" id="GO:0004722">
    <property type="term" value="F:protein serine/threonine phosphatase activity"/>
    <property type="evidence" value="ECO:0007669"/>
    <property type="project" value="UniProtKB-EC"/>
</dbReference>
<protein>
    <recommendedName>
        <fullName evidence="9">Dual specificity protein phosphatase</fullName>
        <ecNumber evidence="9">3.1.3.16</ecNumber>
        <ecNumber evidence="9">3.1.3.48</ecNumber>
    </recommendedName>
</protein>
<feature type="active site" description="Phosphocysteine intermediate" evidence="8">
    <location>
        <position position="154"/>
    </location>
</feature>
<dbReference type="PRINTS" id="PR01908">
    <property type="entry name" value="ADSPHPHTASE"/>
</dbReference>
<evidence type="ECO:0000259" key="10">
    <source>
        <dbReference type="PROSITE" id="PS50054"/>
    </source>
</evidence>
<dbReference type="PRINTS" id="PR01909">
    <property type="entry name" value="ADSPHPHTASEA"/>
</dbReference>
<evidence type="ECO:0000256" key="5">
    <source>
        <dbReference type="ARBA" id="ARBA00022912"/>
    </source>
</evidence>
<dbReference type="InterPro" id="IPR003595">
    <property type="entry name" value="Tyr_Pase_cat"/>
</dbReference>
<keyword evidence="13" id="KW-1185">Reference proteome</keyword>
<dbReference type="FunFam" id="3.90.190.10:FF:000037">
    <property type="entry name" value="dual specificity protein phosphatase 26"/>
    <property type="match status" value="1"/>
</dbReference>
<comment type="similarity">
    <text evidence="2 9">Belongs to the protein-tyrosine phosphatase family. Non-receptor class dual specificity subfamily.</text>
</comment>
<comment type="catalytic activity">
    <reaction evidence="9">
        <text>O-phospho-L-tyrosyl-[protein] + H2O = L-tyrosyl-[protein] + phosphate</text>
        <dbReference type="Rhea" id="RHEA:10684"/>
        <dbReference type="Rhea" id="RHEA-COMP:10136"/>
        <dbReference type="Rhea" id="RHEA-COMP:20101"/>
        <dbReference type="ChEBI" id="CHEBI:15377"/>
        <dbReference type="ChEBI" id="CHEBI:43474"/>
        <dbReference type="ChEBI" id="CHEBI:46858"/>
        <dbReference type="ChEBI" id="CHEBI:61978"/>
        <dbReference type="EC" id="3.1.3.48"/>
    </reaction>
</comment>
<dbReference type="PROSITE" id="PS50054">
    <property type="entry name" value="TYR_PHOSPHATASE_DUAL"/>
    <property type="match status" value="1"/>
</dbReference>
<comment type="subcellular location">
    <subcellularLocation>
        <location evidence="1">Cytoplasm</location>
    </subcellularLocation>
</comment>
<dbReference type="GO" id="GO:0008138">
    <property type="term" value="F:protein tyrosine/serine/threonine phosphatase activity"/>
    <property type="evidence" value="ECO:0007669"/>
    <property type="project" value="UniProtKB-UniRule"/>
</dbReference>
<dbReference type="EMBL" id="JANPWB010000010">
    <property type="protein sequence ID" value="KAJ1144467.1"/>
    <property type="molecule type" value="Genomic_DNA"/>
</dbReference>
<evidence type="ECO:0000256" key="9">
    <source>
        <dbReference type="RuleBase" id="RU366038"/>
    </source>
</evidence>
<evidence type="ECO:0000256" key="4">
    <source>
        <dbReference type="ARBA" id="ARBA00022801"/>
    </source>
</evidence>
<dbReference type="SUPFAM" id="SSF52799">
    <property type="entry name" value="(Phosphotyrosine protein) phosphatases II"/>
    <property type="match status" value="1"/>
</dbReference>
<dbReference type="GO" id="GO:0043409">
    <property type="term" value="P:negative regulation of MAPK cascade"/>
    <property type="evidence" value="ECO:0007669"/>
    <property type="project" value="TreeGrafter"/>
</dbReference>
<keyword evidence="3" id="KW-0963">Cytoplasm</keyword>
<name>A0AAV7QYH4_PLEWA</name>
<keyword evidence="4 9" id="KW-0378">Hydrolase</keyword>
<dbReference type="InterPro" id="IPR000340">
    <property type="entry name" value="Dual-sp_phosphatase_cat-dom"/>
</dbReference>
<evidence type="ECO:0000256" key="1">
    <source>
        <dbReference type="ARBA" id="ARBA00004496"/>
    </source>
</evidence>
<dbReference type="PROSITE" id="PS00383">
    <property type="entry name" value="TYR_PHOSPHATASE_1"/>
    <property type="match status" value="1"/>
</dbReference>
<dbReference type="InterPro" id="IPR020422">
    <property type="entry name" value="TYR_PHOSPHATASE_DUAL_dom"/>
</dbReference>
<dbReference type="GO" id="GO:0004725">
    <property type="term" value="F:protein tyrosine phosphatase activity"/>
    <property type="evidence" value="ECO:0007669"/>
    <property type="project" value="UniProtKB-EC"/>
</dbReference>
<accession>A0AAV7QYH4</accession>
<gene>
    <name evidence="12" type="ORF">NDU88_010765</name>
</gene>
<feature type="domain" description="Tyrosine-protein phosphatase" evidence="10">
    <location>
        <begin position="61"/>
        <end position="209"/>
    </location>
</feature>
<evidence type="ECO:0000259" key="11">
    <source>
        <dbReference type="PROSITE" id="PS50056"/>
    </source>
</evidence>
<dbReference type="Proteomes" id="UP001066276">
    <property type="component" value="Chromosome 6"/>
</dbReference>
<reference evidence="12" key="1">
    <citation type="journal article" date="2022" name="bioRxiv">
        <title>Sequencing and chromosome-scale assembly of the giantPleurodeles waltlgenome.</title>
        <authorList>
            <person name="Brown T."/>
            <person name="Elewa A."/>
            <person name="Iarovenko S."/>
            <person name="Subramanian E."/>
            <person name="Araus A.J."/>
            <person name="Petzold A."/>
            <person name="Susuki M."/>
            <person name="Suzuki K.-i.T."/>
            <person name="Hayashi T."/>
            <person name="Toyoda A."/>
            <person name="Oliveira C."/>
            <person name="Osipova E."/>
            <person name="Leigh N.D."/>
            <person name="Simon A."/>
            <person name="Yun M.H."/>
        </authorList>
    </citation>
    <scope>NUCLEOTIDE SEQUENCE</scope>
    <source>
        <strain evidence="12">20211129_DDA</strain>
        <tissue evidence="12">Liver</tissue>
    </source>
</reference>
<dbReference type="InterPro" id="IPR016130">
    <property type="entry name" value="Tyr_Pase_AS"/>
</dbReference>
<organism evidence="12 13">
    <name type="scientific">Pleurodeles waltl</name>
    <name type="common">Iberian ribbed newt</name>
    <dbReference type="NCBI Taxonomy" id="8319"/>
    <lineage>
        <taxon>Eukaryota</taxon>
        <taxon>Metazoa</taxon>
        <taxon>Chordata</taxon>
        <taxon>Craniata</taxon>
        <taxon>Vertebrata</taxon>
        <taxon>Euteleostomi</taxon>
        <taxon>Amphibia</taxon>
        <taxon>Batrachia</taxon>
        <taxon>Caudata</taxon>
        <taxon>Salamandroidea</taxon>
        <taxon>Salamandridae</taxon>
        <taxon>Pleurodelinae</taxon>
        <taxon>Pleurodeles</taxon>
    </lineage>
</organism>
<comment type="function">
    <text evidence="9">Dual specificity phosphatase able to dephosphorylate phosphotyrosine, phosphoserine and phosphothreonine residues, with a preference for phosphotyrosine as a substrate.</text>
</comment>
<dbReference type="PANTHER" id="PTHR45682:SF3">
    <property type="entry name" value="DUAL SPECIFICITY PROTEIN PHOSPHATASE"/>
    <property type="match status" value="1"/>
</dbReference>
<evidence type="ECO:0000256" key="6">
    <source>
        <dbReference type="ARBA" id="ARBA00047761"/>
    </source>
</evidence>
<evidence type="ECO:0000256" key="7">
    <source>
        <dbReference type="ARBA" id="ARBA00048336"/>
    </source>
</evidence>
<dbReference type="InterPro" id="IPR029021">
    <property type="entry name" value="Prot-tyrosine_phosphatase-like"/>
</dbReference>
<dbReference type="InterPro" id="IPR000387">
    <property type="entry name" value="Tyr_Pase_dom"/>
</dbReference>
<evidence type="ECO:0000256" key="8">
    <source>
        <dbReference type="PIRSR" id="PIRSR620405-1"/>
    </source>
</evidence>
<dbReference type="SMART" id="SM00195">
    <property type="entry name" value="DSPc"/>
    <property type="match status" value="1"/>
</dbReference>
<feature type="domain" description="Tyrosine specific protein phosphatases" evidence="11">
    <location>
        <begin position="130"/>
        <end position="188"/>
    </location>
</feature>